<dbReference type="EMBL" id="JAXIOK010000010">
    <property type="protein sequence ID" value="KAK4760893.1"/>
    <property type="molecule type" value="Genomic_DNA"/>
</dbReference>
<organism evidence="7 8">
    <name type="scientific">Trapa incisa</name>
    <dbReference type="NCBI Taxonomy" id="236973"/>
    <lineage>
        <taxon>Eukaryota</taxon>
        <taxon>Viridiplantae</taxon>
        <taxon>Streptophyta</taxon>
        <taxon>Embryophyta</taxon>
        <taxon>Tracheophyta</taxon>
        <taxon>Spermatophyta</taxon>
        <taxon>Magnoliopsida</taxon>
        <taxon>eudicotyledons</taxon>
        <taxon>Gunneridae</taxon>
        <taxon>Pentapetalae</taxon>
        <taxon>rosids</taxon>
        <taxon>malvids</taxon>
        <taxon>Myrtales</taxon>
        <taxon>Lythraceae</taxon>
        <taxon>Trapa</taxon>
    </lineage>
</organism>
<sequence length="256" mass="27644">MMNKCGVSAAVVVMDAVAVGEMARGRASTAASSTAATASSGRAKRRKTGVGEGEPLKRSSNDLTCAQLMSSNGCRKAACPTPVPIAVAESLRIMSCSEDQASVSRGSSYGSSETGEDNLRFADLEEDCSEADSTETFFNHERSEKTPSSQVAEEEPETMSSSEAKQMEPNPLQRLQDSQSSSLDTDLDGLSGKIGKPALNKPSDFEIEEFFAAAEAENLLELECFKNKYNFDFVKEKPLEGRFTWRQISSMEKVSK</sequence>
<gene>
    <name evidence="7" type="ORF">SAY87_005786</name>
</gene>
<feature type="region of interest" description="Disordered" evidence="5">
    <location>
        <begin position="24"/>
        <end position="58"/>
    </location>
</feature>
<evidence type="ECO:0000259" key="6">
    <source>
        <dbReference type="Pfam" id="PF02234"/>
    </source>
</evidence>
<evidence type="ECO:0000313" key="7">
    <source>
        <dbReference type="EMBL" id="KAK4760893.1"/>
    </source>
</evidence>
<feature type="domain" description="Cyclin-dependent kinase inhibitor" evidence="6">
    <location>
        <begin position="203"/>
        <end position="247"/>
    </location>
</feature>
<comment type="caution">
    <text evidence="7">The sequence shown here is derived from an EMBL/GenBank/DDBJ whole genome shotgun (WGS) entry which is preliminary data.</text>
</comment>
<dbReference type="InterPro" id="IPR003175">
    <property type="entry name" value="CDI_dom"/>
</dbReference>
<dbReference type="Pfam" id="PF02234">
    <property type="entry name" value="CDI"/>
    <property type="match status" value="1"/>
</dbReference>
<dbReference type="InterPro" id="IPR044898">
    <property type="entry name" value="CDI_dom_sf"/>
</dbReference>
<evidence type="ECO:0000256" key="3">
    <source>
        <dbReference type="ARBA" id="ARBA00023013"/>
    </source>
</evidence>
<name>A0AAN7Q7P6_9MYRT</name>
<accession>A0AAN7Q7P6</accession>
<comment type="similarity">
    <text evidence="2">Belongs to the CDI family. ICK/KRP subfamily.</text>
</comment>
<keyword evidence="4" id="KW-0131">Cell cycle</keyword>
<feature type="compositionally biased region" description="Low complexity" evidence="5">
    <location>
        <begin position="24"/>
        <end position="41"/>
    </location>
</feature>
<dbReference type="AlphaFoldDB" id="A0AAN7Q7P6"/>
<dbReference type="GO" id="GO:0005654">
    <property type="term" value="C:nucleoplasm"/>
    <property type="evidence" value="ECO:0007669"/>
    <property type="project" value="UniProtKB-SubCell"/>
</dbReference>
<feature type="region of interest" description="Disordered" evidence="5">
    <location>
        <begin position="130"/>
        <end position="189"/>
    </location>
</feature>
<feature type="compositionally biased region" description="Low complexity" evidence="5">
    <location>
        <begin position="172"/>
        <end position="189"/>
    </location>
</feature>
<dbReference type="PANTHER" id="PTHR46776">
    <property type="entry name" value="CYCLIN-DEPENDENT KINASE INHIBITOR 4-RELATED"/>
    <property type="match status" value="1"/>
</dbReference>
<evidence type="ECO:0000256" key="2">
    <source>
        <dbReference type="ARBA" id="ARBA00010274"/>
    </source>
</evidence>
<keyword evidence="3" id="KW-0649">Protein kinase inhibitor</keyword>
<evidence type="ECO:0000256" key="4">
    <source>
        <dbReference type="ARBA" id="ARBA00023306"/>
    </source>
</evidence>
<proteinExistence type="inferred from homology"/>
<comment type="subcellular location">
    <subcellularLocation>
        <location evidence="1">Nucleus</location>
        <location evidence="1">Nucleoplasm</location>
    </subcellularLocation>
</comment>
<dbReference type="Proteomes" id="UP001345219">
    <property type="component" value="Chromosome 5"/>
</dbReference>
<reference evidence="7 8" key="1">
    <citation type="journal article" date="2023" name="Hortic Res">
        <title>Pangenome of water caltrop reveals structural variations and asymmetric subgenome divergence after allopolyploidization.</title>
        <authorList>
            <person name="Zhang X."/>
            <person name="Chen Y."/>
            <person name="Wang L."/>
            <person name="Yuan Y."/>
            <person name="Fang M."/>
            <person name="Shi L."/>
            <person name="Lu R."/>
            <person name="Comes H.P."/>
            <person name="Ma Y."/>
            <person name="Chen Y."/>
            <person name="Huang G."/>
            <person name="Zhou Y."/>
            <person name="Zheng Z."/>
            <person name="Qiu Y."/>
        </authorList>
    </citation>
    <scope>NUCLEOTIDE SEQUENCE [LARGE SCALE GENOMIC DNA]</scope>
    <source>
        <tissue evidence="7">Roots</tissue>
    </source>
</reference>
<dbReference type="GO" id="GO:0051726">
    <property type="term" value="P:regulation of cell cycle"/>
    <property type="evidence" value="ECO:0007669"/>
    <property type="project" value="InterPro"/>
</dbReference>
<evidence type="ECO:0000256" key="5">
    <source>
        <dbReference type="SAM" id="MobiDB-lite"/>
    </source>
</evidence>
<dbReference type="Gene3D" id="4.10.365.10">
    <property type="entry name" value="p27"/>
    <property type="match status" value="1"/>
</dbReference>
<protein>
    <recommendedName>
        <fullName evidence="6">Cyclin-dependent kinase inhibitor domain-containing protein</fullName>
    </recommendedName>
</protein>
<dbReference type="InterPro" id="IPR044275">
    <property type="entry name" value="KRP"/>
</dbReference>
<dbReference type="GO" id="GO:0004861">
    <property type="term" value="F:cyclin-dependent protein serine/threonine kinase inhibitor activity"/>
    <property type="evidence" value="ECO:0007669"/>
    <property type="project" value="InterPro"/>
</dbReference>
<evidence type="ECO:0000313" key="8">
    <source>
        <dbReference type="Proteomes" id="UP001345219"/>
    </source>
</evidence>
<keyword evidence="8" id="KW-1185">Reference proteome</keyword>
<evidence type="ECO:0000256" key="1">
    <source>
        <dbReference type="ARBA" id="ARBA00004642"/>
    </source>
</evidence>